<dbReference type="AlphaFoldDB" id="A0A3N4HK49"/>
<evidence type="ECO:0000313" key="2">
    <source>
        <dbReference type="EMBL" id="RPA72521.1"/>
    </source>
</evidence>
<dbReference type="OrthoDB" id="5355068at2759"/>
<proteinExistence type="predicted"/>
<name>A0A3N4HK49_ASCIM</name>
<sequence>MQFKFLPVLALVFGLASTAIASAIPSPGTVSATFASHALEARDSDVVFTEADAASLEEAFTTISAIPDTVLEAGDLALDRYLINAGVRSPKALVNSLQGDAVSCAVEIGKFIVSNVFLAAKILRIKKYIDALGGAAKAAQLLLKATTPAQRLKIGGEALRNLFNEISGAKKVVDACT</sequence>
<protein>
    <recommendedName>
        <fullName evidence="4">Cell wall protein</fullName>
    </recommendedName>
</protein>
<evidence type="ECO:0000313" key="3">
    <source>
        <dbReference type="Proteomes" id="UP000275078"/>
    </source>
</evidence>
<reference evidence="2 3" key="1">
    <citation type="journal article" date="2018" name="Nat. Ecol. Evol.">
        <title>Pezizomycetes genomes reveal the molecular basis of ectomycorrhizal truffle lifestyle.</title>
        <authorList>
            <person name="Murat C."/>
            <person name="Payen T."/>
            <person name="Noel B."/>
            <person name="Kuo A."/>
            <person name="Morin E."/>
            <person name="Chen J."/>
            <person name="Kohler A."/>
            <person name="Krizsan K."/>
            <person name="Balestrini R."/>
            <person name="Da Silva C."/>
            <person name="Montanini B."/>
            <person name="Hainaut M."/>
            <person name="Levati E."/>
            <person name="Barry K.W."/>
            <person name="Belfiori B."/>
            <person name="Cichocki N."/>
            <person name="Clum A."/>
            <person name="Dockter R.B."/>
            <person name="Fauchery L."/>
            <person name="Guy J."/>
            <person name="Iotti M."/>
            <person name="Le Tacon F."/>
            <person name="Lindquist E.A."/>
            <person name="Lipzen A."/>
            <person name="Malagnac F."/>
            <person name="Mello A."/>
            <person name="Molinier V."/>
            <person name="Miyauchi S."/>
            <person name="Poulain J."/>
            <person name="Riccioni C."/>
            <person name="Rubini A."/>
            <person name="Sitrit Y."/>
            <person name="Splivallo R."/>
            <person name="Traeger S."/>
            <person name="Wang M."/>
            <person name="Zifcakova L."/>
            <person name="Wipf D."/>
            <person name="Zambonelli A."/>
            <person name="Paolocci F."/>
            <person name="Nowrousian M."/>
            <person name="Ottonello S."/>
            <person name="Baldrian P."/>
            <person name="Spatafora J.W."/>
            <person name="Henrissat B."/>
            <person name="Nagy L.G."/>
            <person name="Aury J.M."/>
            <person name="Wincker P."/>
            <person name="Grigoriev I.V."/>
            <person name="Bonfante P."/>
            <person name="Martin F.M."/>
        </authorList>
    </citation>
    <scope>NUCLEOTIDE SEQUENCE [LARGE SCALE GENOMIC DNA]</scope>
    <source>
        <strain evidence="2 3">RN42</strain>
    </source>
</reference>
<evidence type="ECO:0008006" key="4">
    <source>
        <dbReference type="Google" id="ProtNLM"/>
    </source>
</evidence>
<dbReference type="EMBL" id="ML119858">
    <property type="protein sequence ID" value="RPA72521.1"/>
    <property type="molecule type" value="Genomic_DNA"/>
</dbReference>
<evidence type="ECO:0000256" key="1">
    <source>
        <dbReference type="SAM" id="SignalP"/>
    </source>
</evidence>
<dbReference type="Proteomes" id="UP000275078">
    <property type="component" value="Unassembled WGS sequence"/>
</dbReference>
<feature type="signal peptide" evidence="1">
    <location>
        <begin position="1"/>
        <end position="21"/>
    </location>
</feature>
<keyword evidence="1" id="KW-0732">Signal</keyword>
<keyword evidence="3" id="KW-1185">Reference proteome</keyword>
<gene>
    <name evidence="2" type="ORF">BJ508DRAFT_381520</name>
</gene>
<feature type="chain" id="PRO_5018042964" description="Cell wall protein" evidence="1">
    <location>
        <begin position="22"/>
        <end position="177"/>
    </location>
</feature>
<organism evidence="2 3">
    <name type="scientific">Ascobolus immersus RN42</name>
    <dbReference type="NCBI Taxonomy" id="1160509"/>
    <lineage>
        <taxon>Eukaryota</taxon>
        <taxon>Fungi</taxon>
        <taxon>Dikarya</taxon>
        <taxon>Ascomycota</taxon>
        <taxon>Pezizomycotina</taxon>
        <taxon>Pezizomycetes</taxon>
        <taxon>Pezizales</taxon>
        <taxon>Ascobolaceae</taxon>
        <taxon>Ascobolus</taxon>
    </lineage>
</organism>
<accession>A0A3N4HK49</accession>